<feature type="transmembrane region" description="Helical" evidence="6">
    <location>
        <begin position="347"/>
        <end position="375"/>
    </location>
</feature>
<feature type="transmembrane region" description="Helical" evidence="6">
    <location>
        <begin position="56"/>
        <end position="77"/>
    </location>
</feature>
<evidence type="ECO:0000256" key="4">
    <source>
        <dbReference type="ARBA" id="ARBA00022989"/>
    </source>
</evidence>
<dbReference type="Proteomes" id="UP000231259">
    <property type="component" value="Unassembled WGS sequence"/>
</dbReference>
<organism evidence="7 8">
    <name type="scientific">Puniceibacterium antarcticum</name>
    <dbReference type="NCBI Taxonomy" id="1206336"/>
    <lineage>
        <taxon>Bacteria</taxon>
        <taxon>Pseudomonadati</taxon>
        <taxon>Pseudomonadota</taxon>
        <taxon>Alphaproteobacteria</taxon>
        <taxon>Rhodobacterales</taxon>
        <taxon>Paracoccaceae</taxon>
        <taxon>Puniceibacterium</taxon>
    </lineage>
</organism>
<feature type="transmembrane region" description="Helical" evidence="6">
    <location>
        <begin position="190"/>
        <end position="206"/>
    </location>
</feature>
<dbReference type="RefSeq" id="WP_180287601.1">
    <property type="nucleotide sequence ID" value="NZ_AWWI01000186.1"/>
</dbReference>
<dbReference type="InterPro" id="IPR001851">
    <property type="entry name" value="ABC_transp_permease"/>
</dbReference>
<keyword evidence="3 6" id="KW-0812">Transmembrane</keyword>
<accession>A0A2G8QSZ9</accession>
<dbReference type="GO" id="GO:0015658">
    <property type="term" value="F:branched-chain amino acid transmembrane transporter activity"/>
    <property type="evidence" value="ECO:0007669"/>
    <property type="project" value="InterPro"/>
</dbReference>
<proteinExistence type="predicted"/>
<evidence type="ECO:0000256" key="3">
    <source>
        <dbReference type="ARBA" id="ARBA00022692"/>
    </source>
</evidence>
<keyword evidence="2" id="KW-1003">Cell membrane</keyword>
<keyword evidence="8" id="KW-1185">Reference proteome</keyword>
<dbReference type="PANTHER" id="PTHR30482:SF10">
    <property type="entry name" value="HIGH-AFFINITY BRANCHED-CHAIN AMINO ACID TRANSPORT PROTEIN BRAE"/>
    <property type="match status" value="1"/>
</dbReference>
<sequence length="433" mass="45894">MSDRVRGFVLFGIVAVLLLGTGFVQSWNSALLILNMGLVSAVMALGVNLQWGFAGLFNVGVMGFVALGGLATVLVSMPPVSAAWSAGAGRLFLALALAVAVIAAAVLCWKRLRKGVRGWVVALLLIAGFFAFRAVFDPAVALIEAIDPATTGYLGGLGLPVVLAWPVGGLLAAGVAWMIGKVALGLRSDYLAIATLGIAEIIIAVIKNEDWLARGVKNVIGLPRPMPYEIDLQNDAGFVQSAASLGFDATTASTLYVKLGYGVMFAVVLVLLLVLAQLALKSPWGRMMRAIRDNETAARAMGKDVTRRHLQIFVLGSAICGIAGAMMTTLDGQLTPGTYQPLRYTFLVWVMVIVGGSGNNFGSVLGGFLIWFLWVQVEPMGQAAMTLITAGMADGSWLKGHLLDSVQHMRLLTMGVILLLVLRFSPRGLLPER</sequence>
<evidence type="ECO:0000256" key="1">
    <source>
        <dbReference type="ARBA" id="ARBA00004651"/>
    </source>
</evidence>
<dbReference type="CDD" id="cd06581">
    <property type="entry name" value="TM_PBP1_LivM_like"/>
    <property type="match status" value="1"/>
</dbReference>
<gene>
    <name evidence="7" type="ORF">P775_28375</name>
</gene>
<evidence type="ECO:0000256" key="6">
    <source>
        <dbReference type="SAM" id="Phobius"/>
    </source>
</evidence>
<comment type="caution">
    <text evidence="7">The sequence shown here is derived from an EMBL/GenBank/DDBJ whole genome shotgun (WGS) entry which is preliminary data.</text>
</comment>
<feature type="transmembrane region" description="Helical" evidence="6">
    <location>
        <begin position="259"/>
        <end position="280"/>
    </location>
</feature>
<feature type="transmembrane region" description="Helical" evidence="6">
    <location>
        <begin position="7"/>
        <end position="24"/>
    </location>
</feature>
<keyword evidence="4 6" id="KW-1133">Transmembrane helix</keyword>
<evidence type="ECO:0000256" key="2">
    <source>
        <dbReference type="ARBA" id="ARBA00022475"/>
    </source>
</evidence>
<feature type="transmembrane region" description="Helical" evidence="6">
    <location>
        <begin position="116"/>
        <end position="136"/>
    </location>
</feature>
<protein>
    <submittedName>
        <fullName evidence="7">Branched-chain amino acid ABC transporter permease</fullName>
    </submittedName>
</protein>
<evidence type="ECO:0000313" key="8">
    <source>
        <dbReference type="Proteomes" id="UP000231259"/>
    </source>
</evidence>
<feature type="transmembrane region" description="Helical" evidence="6">
    <location>
        <begin position="309"/>
        <end position="327"/>
    </location>
</feature>
<evidence type="ECO:0000256" key="5">
    <source>
        <dbReference type="ARBA" id="ARBA00023136"/>
    </source>
</evidence>
<evidence type="ECO:0000313" key="7">
    <source>
        <dbReference type="EMBL" id="PIL12423.1"/>
    </source>
</evidence>
<name>A0A2G8QSZ9_9RHOB</name>
<feature type="transmembrane region" description="Helical" evidence="6">
    <location>
        <begin position="89"/>
        <end position="109"/>
    </location>
</feature>
<dbReference type="InterPro" id="IPR043428">
    <property type="entry name" value="LivM-like"/>
</dbReference>
<feature type="transmembrane region" description="Helical" evidence="6">
    <location>
        <begin position="156"/>
        <end position="178"/>
    </location>
</feature>
<dbReference type="EMBL" id="AWWI01000186">
    <property type="protein sequence ID" value="PIL12423.1"/>
    <property type="molecule type" value="Genomic_DNA"/>
</dbReference>
<dbReference type="Pfam" id="PF02653">
    <property type="entry name" value="BPD_transp_2"/>
    <property type="match status" value="1"/>
</dbReference>
<keyword evidence="5 6" id="KW-0472">Membrane</keyword>
<feature type="transmembrane region" description="Helical" evidence="6">
    <location>
        <begin position="30"/>
        <end position="49"/>
    </location>
</feature>
<reference evidence="7 8" key="1">
    <citation type="submission" date="2013-09" db="EMBL/GenBank/DDBJ databases">
        <title>Genome sequencing of Phaeobacter antarcticus sp. nov. SM1211.</title>
        <authorList>
            <person name="Zhang X.-Y."/>
            <person name="Liu C."/>
            <person name="Chen X.-L."/>
            <person name="Xie B.-B."/>
            <person name="Qin Q.-L."/>
            <person name="Rong J.-C."/>
            <person name="Zhang Y.-Z."/>
        </authorList>
    </citation>
    <scope>NUCLEOTIDE SEQUENCE [LARGE SCALE GENOMIC DNA]</scope>
    <source>
        <strain evidence="7 8">SM1211</strain>
    </source>
</reference>
<dbReference type="GO" id="GO:0005886">
    <property type="term" value="C:plasma membrane"/>
    <property type="evidence" value="ECO:0007669"/>
    <property type="project" value="UniProtKB-SubCell"/>
</dbReference>
<dbReference type="PANTHER" id="PTHR30482">
    <property type="entry name" value="HIGH-AFFINITY BRANCHED-CHAIN AMINO ACID TRANSPORT SYSTEM PERMEASE"/>
    <property type="match status" value="1"/>
</dbReference>
<dbReference type="AlphaFoldDB" id="A0A2G8QSZ9"/>
<comment type="subcellular location">
    <subcellularLocation>
        <location evidence="1">Cell membrane</location>
        <topology evidence="1">Multi-pass membrane protein</topology>
    </subcellularLocation>
</comment>